<gene>
    <name evidence="1" type="ORF">LCGC14_2597770</name>
</gene>
<protein>
    <submittedName>
        <fullName evidence="1">Uncharacterized protein</fullName>
    </submittedName>
</protein>
<name>A0A0F9CKQ6_9ZZZZ</name>
<comment type="caution">
    <text evidence="1">The sequence shown here is derived from an EMBL/GenBank/DDBJ whole genome shotgun (WGS) entry which is preliminary data.</text>
</comment>
<organism evidence="1">
    <name type="scientific">marine sediment metagenome</name>
    <dbReference type="NCBI Taxonomy" id="412755"/>
    <lineage>
        <taxon>unclassified sequences</taxon>
        <taxon>metagenomes</taxon>
        <taxon>ecological metagenomes</taxon>
    </lineage>
</organism>
<reference evidence="1" key="1">
    <citation type="journal article" date="2015" name="Nature">
        <title>Complex archaea that bridge the gap between prokaryotes and eukaryotes.</title>
        <authorList>
            <person name="Spang A."/>
            <person name="Saw J.H."/>
            <person name="Jorgensen S.L."/>
            <person name="Zaremba-Niedzwiedzka K."/>
            <person name="Martijn J."/>
            <person name="Lind A.E."/>
            <person name="van Eijk R."/>
            <person name="Schleper C."/>
            <person name="Guy L."/>
            <person name="Ettema T.J."/>
        </authorList>
    </citation>
    <scope>NUCLEOTIDE SEQUENCE</scope>
</reference>
<dbReference type="AlphaFoldDB" id="A0A0F9CKQ6"/>
<proteinExistence type="predicted"/>
<accession>A0A0F9CKQ6</accession>
<sequence>YIMKITINKGNWSGETDTITYGKTWIKVYGEKYSIEKEAYSYPEISCRGEIWKVYRKEDSEHPIVQIDVSEKQSYATTGFTPDVEREDKNPYVAIAQVLFNII</sequence>
<dbReference type="EMBL" id="LAZR01043779">
    <property type="protein sequence ID" value="KKL06266.1"/>
    <property type="molecule type" value="Genomic_DNA"/>
</dbReference>
<evidence type="ECO:0000313" key="1">
    <source>
        <dbReference type="EMBL" id="KKL06266.1"/>
    </source>
</evidence>
<feature type="non-terminal residue" evidence="1">
    <location>
        <position position="1"/>
    </location>
</feature>